<evidence type="ECO:0000313" key="1">
    <source>
        <dbReference type="EMBL" id="KAI4320400.1"/>
    </source>
</evidence>
<sequence>MLHSRERIQRLRRWGRRREEGSGCGCEGSGGVHCDTAMRVNLRALHPAPYSVCYGLRMLACERECSLGEDYCLIKLSILDFQTKQEQDMIVECKGHDAARFQNADHAHG</sequence>
<proteinExistence type="predicted"/>
<keyword evidence="2" id="KW-1185">Reference proteome</keyword>
<dbReference type="Proteomes" id="UP001057402">
    <property type="component" value="Chromosome 10"/>
</dbReference>
<reference evidence="2" key="1">
    <citation type="journal article" date="2023" name="Front. Plant Sci.">
        <title>Chromosomal-level genome assembly of Melastoma candidum provides insights into trichome evolution.</title>
        <authorList>
            <person name="Zhong Y."/>
            <person name="Wu W."/>
            <person name="Sun C."/>
            <person name="Zou P."/>
            <person name="Liu Y."/>
            <person name="Dai S."/>
            <person name="Zhou R."/>
        </authorList>
    </citation>
    <scope>NUCLEOTIDE SEQUENCE [LARGE SCALE GENOMIC DNA]</scope>
</reference>
<evidence type="ECO:0000313" key="2">
    <source>
        <dbReference type="Proteomes" id="UP001057402"/>
    </source>
</evidence>
<organism evidence="1 2">
    <name type="scientific">Melastoma candidum</name>
    <dbReference type="NCBI Taxonomy" id="119954"/>
    <lineage>
        <taxon>Eukaryota</taxon>
        <taxon>Viridiplantae</taxon>
        <taxon>Streptophyta</taxon>
        <taxon>Embryophyta</taxon>
        <taxon>Tracheophyta</taxon>
        <taxon>Spermatophyta</taxon>
        <taxon>Magnoliopsida</taxon>
        <taxon>eudicotyledons</taxon>
        <taxon>Gunneridae</taxon>
        <taxon>Pentapetalae</taxon>
        <taxon>rosids</taxon>
        <taxon>malvids</taxon>
        <taxon>Myrtales</taxon>
        <taxon>Melastomataceae</taxon>
        <taxon>Melastomatoideae</taxon>
        <taxon>Melastomateae</taxon>
        <taxon>Melastoma</taxon>
    </lineage>
</organism>
<gene>
    <name evidence="1" type="ORF">MLD38_033886</name>
</gene>
<accession>A0ACB9M9J4</accession>
<comment type="caution">
    <text evidence="1">The sequence shown here is derived from an EMBL/GenBank/DDBJ whole genome shotgun (WGS) entry which is preliminary data.</text>
</comment>
<name>A0ACB9M9J4_9MYRT</name>
<dbReference type="EMBL" id="CM042889">
    <property type="protein sequence ID" value="KAI4320400.1"/>
    <property type="molecule type" value="Genomic_DNA"/>
</dbReference>
<protein>
    <submittedName>
        <fullName evidence="1">Uncharacterized protein</fullName>
    </submittedName>
</protein>